<protein>
    <submittedName>
        <fullName evidence="2">Competence protein A</fullName>
    </submittedName>
</protein>
<reference evidence="2 3" key="1">
    <citation type="submission" date="2019-02" db="EMBL/GenBank/DDBJ databases">
        <title>Deep-cultivation of Planctomycetes and their phenomic and genomic characterization uncovers novel biology.</title>
        <authorList>
            <person name="Wiegand S."/>
            <person name="Jogler M."/>
            <person name="Boedeker C."/>
            <person name="Pinto D."/>
            <person name="Vollmers J."/>
            <person name="Rivas-Marin E."/>
            <person name="Kohn T."/>
            <person name="Peeters S.H."/>
            <person name="Heuer A."/>
            <person name="Rast P."/>
            <person name="Oberbeckmann S."/>
            <person name="Bunk B."/>
            <person name="Jeske O."/>
            <person name="Meyerdierks A."/>
            <person name="Storesund J.E."/>
            <person name="Kallscheuer N."/>
            <person name="Luecker S."/>
            <person name="Lage O.M."/>
            <person name="Pohl T."/>
            <person name="Merkel B.J."/>
            <person name="Hornburger P."/>
            <person name="Mueller R.-W."/>
            <person name="Bruemmer F."/>
            <person name="Labrenz M."/>
            <person name="Spormann A.M."/>
            <person name="Op Den Camp H."/>
            <person name="Overmann J."/>
            <person name="Amann R."/>
            <person name="Jetten M.S.M."/>
            <person name="Mascher T."/>
            <person name="Medema M.H."/>
            <person name="Devos D.P."/>
            <person name="Kaster A.-K."/>
            <person name="Ovreas L."/>
            <person name="Rohde M."/>
            <person name="Galperin M.Y."/>
            <person name="Jogler C."/>
        </authorList>
    </citation>
    <scope>NUCLEOTIDE SEQUENCE [LARGE SCALE GENOMIC DNA]</scope>
    <source>
        <strain evidence="2 3">Pla111</strain>
    </source>
</reference>
<accession>A0A5C5WE68</accession>
<dbReference type="InterPro" id="IPR043129">
    <property type="entry name" value="ATPase_NBD"/>
</dbReference>
<gene>
    <name evidence="2" type="ORF">Pla111_02110</name>
</gene>
<feature type="compositionally biased region" description="Acidic residues" evidence="1">
    <location>
        <begin position="607"/>
        <end position="621"/>
    </location>
</feature>
<dbReference type="CDD" id="cd24049">
    <property type="entry name" value="ASKHA_NBD_PilM"/>
    <property type="match status" value="1"/>
</dbReference>
<evidence type="ECO:0000313" key="2">
    <source>
        <dbReference type="EMBL" id="TWT48443.1"/>
    </source>
</evidence>
<evidence type="ECO:0000256" key="1">
    <source>
        <dbReference type="SAM" id="MobiDB-lite"/>
    </source>
</evidence>
<feature type="region of interest" description="Disordered" evidence="1">
    <location>
        <begin position="592"/>
        <end position="646"/>
    </location>
</feature>
<evidence type="ECO:0000313" key="3">
    <source>
        <dbReference type="Proteomes" id="UP000318995"/>
    </source>
</evidence>
<comment type="caution">
    <text evidence="2">The sequence shown here is derived from an EMBL/GenBank/DDBJ whole genome shotgun (WGS) entry which is preliminary data.</text>
</comment>
<dbReference type="AlphaFoldDB" id="A0A5C5WE68"/>
<dbReference type="InterPro" id="IPR050696">
    <property type="entry name" value="FtsA/MreB"/>
</dbReference>
<dbReference type="InterPro" id="IPR005883">
    <property type="entry name" value="PilM"/>
</dbReference>
<dbReference type="OrthoDB" id="9768127at2"/>
<feature type="compositionally biased region" description="Basic and acidic residues" evidence="1">
    <location>
        <begin position="592"/>
        <end position="606"/>
    </location>
</feature>
<dbReference type="PANTHER" id="PTHR32432:SF3">
    <property type="entry name" value="ETHANOLAMINE UTILIZATION PROTEIN EUTJ"/>
    <property type="match status" value="1"/>
</dbReference>
<dbReference type="NCBIfam" id="TIGR01175">
    <property type="entry name" value="pilM"/>
    <property type="match status" value="1"/>
</dbReference>
<dbReference type="Gene3D" id="3.30.420.40">
    <property type="match status" value="2"/>
</dbReference>
<dbReference type="SUPFAM" id="SSF53067">
    <property type="entry name" value="Actin-like ATPase domain"/>
    <property type="match status" value="2"/>
</dbReference>
<feature type="compositionally biased region" description="Polar residues" evidence="1">
    <location>
        <begin position="800"/>
        <end position="809"/>
    </location>
</feature>
<dbReference type="Pfam" id="PF11104">
    <property type="entry name" value="PilM_2"/>
    <property type="match status" value="1"/>
</dbReference>
<keyword evidence="3" id="KW-1185">Reference proteome</keyword>
<feature type="region of interest" description="Disordered" evidence="1">
    <location>
        <begin position="719"/>
        <end position="764"/>
    </location>
</feature>
<sequence length="809" mass="88331">MTNPPPLRPGKRVGPVCYTICRKRLECLLVEAIGRAGGRVAPVETGSLITAWLATKRNRSMAKTATIWGIDIGNCALKALRCRPHETDDRKVVVEAFDYVEYPQLLSQPDSDREELIREALTTFLSRNDVKGDRVALAVPGQSGLARFIKLPPVETKKIPDIVKYEARQQIPFALEDVVWDYETLAGGSVDEGFALETEIGLFAMKRDQLARSLEPLQNAGIEIDYIQLTPLAVYNYACFDRIGPLVAEDYRPDAPPAPIVLLSIGVDTTDLVVTNGYRVWQRNIPLGGSHFTKALTKELKLTFSKAEHLKRNATKAEDPKAVFQAMRPVFSDLSGEIQRSLGFYASNHKTPDPTEVVLLGNAAKLPGLQRYLAQNLDLSITGIEDFEFSTLVGGSVTAKPAFEENRLSFAPAYGLCLQGLGKSEISTNLLPAEIVTQRLIRAKKPWAAAAAAVLLAAMAANYAGYVGAWSTVDPKDGWEPAFGQSNAVASKASSGESENSTLVTQFEELGTIATNLQSNRDGKLLWIELLKAIDAAMPRDERPVDERLRTAEDVTQRTELHISSMDCQQFEDLSLWFTGVQTQYEDMLRARAEQDSENEADKPAEPAEETEVEAPPEADAEPSVGGFDVGVEPGAEGEGAGGPAGPGWVIQLTGYHFHNDGVLEGERFVRETLIENLENGTIELPDGPGGQMIEVSFKELGIDFPVVVTRSRIVEVEADPDAEESDSPAGGRAGRSSIGRSSSRRSIGLGSEEGGALRGAAGLPDEPELWKLRRYDFIVQFVWKPTPRTERQAVRDGESTASTEESFE</sequence>
<dbReference type="Gene3D" id="3.30.1490.300">
    <property type="match status" value="1"/>
</dbReference>
<feature type="region of interest" description="Disordered" evidence="1">
    <location>
        <begin position="789"/>
        <end position="809"/>
    </location>
</feature>
<name>A0A5C5WE68_9BACT</name>
<feature type="compositionally biased region" description="Basic and acidic residues" evidence="1">
    <location>
        <begin position="789"/>
        <end position="799"/>
    </location>
</feature>
<proteinExistence type="predicted"/>
<dbReference type="Proteomes" id="UP000318995">
    <property type="component" value="Unassembled WGS sequence"/>
</dbReference>
<feature type="compositionally biased region" description="Gly residues" evidence="1">
    <location>
        <begin position="637"/>
        <end position="646"/>
    </location>
</feature>
<dbReference type="PANTHER" id="PTHR32432">
    <property type="entry name" value="CELL DIVISION PROTEIN FTSA-RELATED"/>
    <property type="match status" value="1"/>
</dbReference>
<dbReference type="EMBL" id="SJPH01000001">
    <property type="protein sequence ID" value="TWT48443.1"/>
    <property type="molecule type" value="Genomic_DNA"/>
</dbReference>
<organism evidence="2 3">
    <name type="scientific">Botrimarina hoheduenensis</name>
    <dbReference type="NCBI Taxonomy" id="2528000"/>
    <lineage>
        <taxon>Bacteria</taxon>
        <taxon>Pseudomonadati</taxon>
        <taxon>Planctomycetota</taxon>
        <taxon>Planctomycetia</taxon>
        <taxon>Pirellulales</taxon>
        <taxon>Lacipirellulaceae</taxon>
        <taxon>Botrimarina</taxon>
    </lineage>
</organism>
<feature type="compositionally biased region" description="Low complexity" evidence="1">
    <location>
        <begin position="728"/>
        <end position="751"/>
    </location>
</feature>